<accession>A0A6G7Y7T0</accession>
<keyword evidence="1" id="KW-1133">Transmembrane helix</keyword>
<keyword evidence="1" id="KW-0812">Transmembrane</keyword>
<keyword evidence="3" id="KW-1185">Reference proteome</keyword>
<protein>
    <submittedName>
        <fullName evidence="2">Uncharacterized protein</fullName>
    </submittedName>
</protein>
<proteinExistence type="predicted"/>
<keyword evidence="1" id="KW-0472">Membrane</keyword>
<dbReference type="Proteomes" id="UP000501058">
    <property type="component" value="Chromosome"/>
</dbReference>
<dbReference type="AlphaFoldDB" id="A0A6G7Y7T0"/>
<evidence type="ECO:0000313" key="3">
    <source>
        <dbReference type="Proteomes" id="UP000501058"/>
    </source>
</evidence>
<dbReference type="RefSeq" id="WP_166233914.1">
    <property type="nucleotide sequence ID" value="NZ_CP049865.1"/>
</dbReference>
<gene>
    <name evidence="2" type="ORF">G7070_11845</name>
</gene>
<dbReference type="KEGG" id="prv:G7070_11845"/>
<evidence type="ECO:0000256" key="1">
    <source>
        <dbReference type="SAM" id="Phobius"/>
    </source>
</evidence>
<feature type="transmembrane region" description="Helical" evidence="1">
    <location>
        <begin position="7"/>
        <end position="31"/>
    </location>
</feature>
<evidence type="ECO:0000313" key="2">
    <source>
        <dbReference type="EMBL" id="QIK72840.1"/>
    </source>
</evidence>
<dbReference type="EMBL" id="CP049865">
    <property type="protein sequence ID" value="QIK72840.1"/>
    <property type="molecule type" value="Genomic_DNA"/>
</dbReference>
<name>A0A6G7Y7T0_9ACTN</name>
<sequence>MGAVGRVFTGLAIAALSAVLVLAGLAVFYAYNKEPLPLADQCVAQVQELAVPLDVEQTHNATVIVGVATQRELVPRASTIALATVYQESGIRNLDYGDRDSLGLFQQRPSQGWGTEAQVQDPYYASGKFYDALVKVKGWATGDVNDVAQAVQRSGHPNGYARHVENARRIASALTGETPASFTCLVKDPPRADPAGLEAFLTRTLPESSRVTRSGGTLTVTAKTSRDAWSAAHIAVGNTAYYGAATVQVGSRSWTPNGRVAGAWEGQPDNATTVTITYPDQQPTPGR</sequence>
<reference evidence="2 3" key="1">
    <citation type="submission" date="2020-03" db="EMBL/GenBank/DDBJ databases">
        <title>Propioniciclava sp. nov., isolated from Hydrophilus acuminatus.</title>
        <authorList>
            <person name="Hyun D.-W."/>
            <person name="Bae J.-W."/>
        </authorList>
    </citation>
    <scope>NUCLEOTIDE SEQUENCE [LARGE SCALE GENOMIC DNA]</scope>
    <source>
        <strain evidence="2 3">HDW11</strain>
    </source>
</reference>
<organism evidence="2 3">
    <name type="scientific">Propioniciclava coleopterorum</name>
    <dbReference type="NCBI Taxonomy" id="2714937"/>
    <lineage>
        <taxon>Bacteria</taxon>
        <taxon>Bacillati</taxon>
        <taxon>Actinomycetota</taxon>
        <taxon>Actinomycetes</taxon>
        <taxon>Propionibacteriales</taxon>
        <taxon>Propionibacteriaceae</taxon>
        <taxon>Propioniciclava</taxon>
    </lineage>
</organism>